<evidence type="ECO:0000256" key="2">
    <source>
        <dbReference type="ARBA" id="ARBA00012962"/>
    </source>
</evidence>
<dbReference type="Proteomes" id="UP000003678">
    <property type="component" value="Unassembled WGS sequence"/>
</dbReference>
<dbReference type="Gene3D" id="3.40.50.720">
    <property type="entry name" value="NAD(P)-binding Rossmann-like Domain"/>
    <property type="match status" value="1"/>
</dbReference>
<dbReference type="GO" id="GO:0004764">
    <property type="term" value="F:shikimate 3-dehydrogenase (NADP+) activity"/>
    <property type="evidence" value="ECO:0007669"/>
    <property type="project" value="UniProtKB-EC"/>
</dbReference>
<comment type="caution">
    <text evidence="9">The sequence shown here is derived from an EMBL/GenBank/DDBJ whole genome shotgun (WGS) entry which is preliminary data.</text>
</comment>
<organism evidence="9 10">
    <name type="scientific">Brucella ceti str. Cudo</name>
    <dbReference type="NCBI Taxonomy" id="595497"/>
    <lineage>
        <taxon>Bacteria</taxon>
        <taxon>Pseudomonadati</taxon>
        <taxon>Pseudomonadota</taxon>
        <taxon>Alphaproteobacteria</taxon>
        <taxon>Hyphomicrobiales</taxon>
        <taxon>Brucellaceae</taxon>
        <taxon>Brucella/Ochrobactrum group</taxon>
        <taxon>Brucella</taxon>
    </lineage>
</organism>
<dbReference type="AlphaFoldDB" id="C0G9X3"/>
<dbReference type="GO" id="GO:0009423">
    <property type="term" value="P:chorismate biosynthetic process"/>
    <property type="evidence" value="ECO:0007669"/>
    <property type="project" value="UniProtKB-UniPathway"/>
</dbReference>
<dbReference type="InterPro" id="IPR013708">
    <property type="entry name" value="Shikimate_DH-bd_N"/>
</dbReference>
<protein>
    <recommendedName>
        <fullName evidence="2">shikimate dehydrogenase (NADP(+))</fullName>
        <ecNumber evidence="2">1.1.1.25</ecNumber>
    </recommendedName>
</protein>
<proteinExistence type="predicted"/>
<dbReference type="EC" id="1.1.1.25" evidence="2"/>
<dbReference type="Pfam" id="PF01488">
    <property type="entry name" value="Shikimate_DH"/>
    <property type="match status" value="1"/>
</dbReference>
<dbReference type="SUPFAM" id="SSF51735">
    <property type="entry name" value="NAD(P)-binding Rossmann-fold domains"/>
    <property type="match status" value="1"/>
</dbReference>
<evidence type="ECO:0000256" key="4">
    <source>
        <dbReference type="ARBA" id="ARBA00023002"/>
    </source>
</evidence>
<keyword evidence="5" id="KW-0057">Aromatic amino acid biosynthesis</keyword>
<dbReference type="CDD" id="cd01065">
    <property type="entry name" value="NAD_bind_Shikimate_DH"/>
    <property type="match status" value="1"/>
</dbReference>
<dbReference type="InterPro" id="IPR022893">
    <property type="entry name" value="Shikimate_DH_fam"/>
</dbReference>
<dbReference type="GO" id="GO:0050661">
    <property type="term" value="F:NADP binding"/>
    <property type="evidence" value="ECO:0007669"/>
    <property type="project" value="TreeGrafter"/>
</dbReference>
<dbReference type="PANTHER" id="PTHR21089:SF1">
    <property type="entry name" value="BIFUNCTIONAL 3-DEHYDROQUINATE DEHYDRATASE_SHIKIMATE DEHYDROGENASE, CHLOROPLASTIC"/>
    <property type="match status" value="1"/>
</dbReference>
<comment type="catalytic activity">
    <reaction evidence="6">
        <text>shikimate + NADP(+) = 3-dehydroshikimate + NADPH + H(+)</text>
        <dbReference type="Rhea" id="RHEA:17737"/>
        <dbReference type="ChEBI" id="CHEBI:15378"/>
        <dbReference type="ChEBI" id="CHEBI:16630"/>
        <dbReference type="ChEBI" id="CHEBI:36208"/>
        <dbReference type="ChEBI" id="CHEBI:57783"/>
        <dbReference type="ChEBI" id="CHEBI:58349"/>
        <dbReference type="EC" id="1.1.1.25"/>
    </reaction>
</comment>
<evidence type="ECO:0000259" key="8">
    <source>
        <dbReference type="Pfam" id="PF08501"/>
    </source>
</evidence>
<evidence type="ECO:0000259" key="7">
    <source>
        <dbReference type="Pfam" id="PF01488"/>
    </source>
</evidence>
<accession>C0G9X3</accession>
<keyword evidence="5" id="KW-0028">Amino-acid biosynthesis</keyword>
<dbReference type="GO" id="GO:0005829">
    <property type="term" value="C:cytosol"/>
    <property type="evidence" value="ECO:0007669"/>
    <property type="project" value="TreeGrafter"/>
</dbReference>
<feature type="domain" description="Shikimate dehydrogenase substrate binding N-terminal" evidence="8">
    <location>
        <begin position="22"/>
        <end position="105"/>
    </location>
</feature>
<sequence>MWLAVFIWPDIMITGHTKLYGIVANPIAHVKTPEEVNKHFAALGHDGVLVPFHVLPENLAQFVNSLRKLENLGGLVVTVPHKTAILSLCDRLEGDAAAIGAANVIRRESDGTLVGVMLDGKGFVSGLVASDIDVTGMNACLLGAGGAASAIAFALAEAGVARLTIVNRSEDKARDLAARVSERYPAVQIDAGAPQTASRDLIINATSLGLRAGDPLPLDDLAFHAGQIVAEVIMEPEVTPLLAAARDKGARIHFGRPMLRQQIRLMAEHMGAKANADVQKPTE</sequence>
<dbReference type="EMBL" id="ACJD01000006">
    <property type="protein sequence ID" value="EEH13737.1"/>
    <property type="molecule type" value="Genomic_DNA"/>
</dbReference>
<evidence type="ECO:0000256" key="1">
    <source>
        <dbReference type="ARBA" id="ARBA00004871"/>
    </source>
</evidence>
<feature type="domain" description="Quinate/shikimate 5-dehydrogenase/glutamyl-tRNA reductase" evidence="7">
    <location>
        <begin position="134"/>
        <end position="207"/>
    </location>
</feature>
<keyword evidence="4" id="KW-0560">Oxidoreductase</keyword>
<evidence type="ECO:0000256" key="5">
    <source>
        <dbReference type="ARBA" id="ARBA00023141"/>
    </source>
</evidence>
<comment type="pathway">
    <text evidence="1">Metabolic intermediate biosynthesis; chorismate biosynthesis; chorismate from D-erythrose 4-phosphate and phosphoenolpyruvate: step 4/7.</text>
</comment>
<dbReference type="InterPro" id="IPR046346">
    <property type="entry name" value="Aminoacid_DH-like_N_sf"/>
</dbReference>
<gene>
    <name evidence="9" type="ORF">BCETI_6000710</name>
</gene>
<evidence type="ECO:0000256" key="6">
    <source>
        <dbReference type="ARBA" id="ARBA00049442"/>
    </source>
</evidence>
<dbReference type="GO" id="GO:0019632">
    <property type="term" value="P:shikimate metabolic process"/>
    <property type="evidence" value="ECO:0007669"/>
    <property type="project" value="TreeGrafter"/>
</dbReference>
<evidence type="ECO:0000256" key="3">
    <source>
        <dbReference type="ARBA" id="ARBA00022857"/>
    </source>
</evidence>
<dbReference type="InterPro" id="IPR036291">
    <property type="entry name" value="NAD(P)-bd_dom_sf"/>
</dbReference>
<reference evidence="9 10" key="1">
    <citation type="submission" date="2009-03" db="EMBL/GenBank/DDBJ databases">
        <authorList>
            <person name="Setubal J.C."/>
            <person name="Boyle S."/>
            <person name="Crasta O.R."/>
            <person name="Gillespie J.J."/>
            <person name="Kenyon R.W."/>
            <person name="Lu J."/>
            <person name="Mane S."/>
            <person name="Nagrani S."/>
            <person name="Shallom J.M."/>
            <person name="Shallom S."/>
            <person name="Shukla M."/>
            <person name="Snyder E.E."/>
            <person name="Sobral B.W."/>
            <person name="Wattam A.R."/>
            <person name="Will R."/>
            <person name="Williams K."/>
            <person name="Yoo H."/>
            <person name="Bruce D.H."/>
            <person name="Detter C."/>
            <person name="Munk C."/>
            <person name="Brettin T.S."/>
            <person name="Ficht T."/>
        </authorList>
    </citation>
    <scope>NUCLEOTIDE SEQUENCE [LARGE SCALE GENOMIC DNA]</scope>
    <source>
        <strain evidence="9 10">Cudo</strain>
    </source>
</reference>
<name>C0G9X3_9HYPH</name>
<keyword evidence="3" id="KW-0521">NADP</keyword>
<dbReference type="SUPFAM" id="SSF53223">
    <property type="entry name" value="Aminoacid dehydrogenase-like, N-terminal domain"/>
    <property type="match status" value="1"/>
</dbReference>
<evidence type="ECO:0000313" key="10">
    <source>
        <dbReference type="Proteomes" id="UP000003678"/>
    </source>
</evidence>
<dbReference type="Pfam" id="PF08501">
    <property type="entry name" value="Shikimate_dh_N"/>
    <property type="match status" value="1"/>
</dbReference>
<dbReference type="PANTHER" id="PTHR21089">
    <property type="entry name" value="SHIKIMATE DEHYDROGENASE"/>
    <property type="match status" value="1"/>
</dbReference>
<dbReference type="GO" id="GO:0009073">
    <property type="term" value="P:aromatic amino acid family biosynthetic process"/>
    <property type="evidence" value="ECO:0007669"/>
    <property type="project" value="UniProtKB-KW"/>
</dbReference>
<dbReference type="InterPro" id="IPR006151">
    <property type="entry name" value="Shikm_DH/Glu-tRNA_Rdtase"/>
</dbReference>
<dbReference type="UniPathway" id="UPA00053">
    <property type="reaction ID" value="UER00087"/>
</dbReference>
<dbReference type="Gene3D" id="3.40.50.10860">
    <property type="entry name" value="Leucine Dehydrogenase, chain A, domain 1"/>
    <property type="match status" value="1"/>
</dbReference>
<evidence type="ECO:0000313" key="9">
    <source>
        <dbReference type="EMBL" id="EEH13737.1"/>
    </source>
</evidence>